<keyword evidence="4" id="KW-0503">Monooxygenase</keyword>
<protein>
    <recommendedName>
        <fullName evidence="8">Cytochrome P450</fullName>
    </recommendedName>
</protein>
<feature type="non-terminal residue" evidence="6">
    <location>
        <position position="1"/>
    </location>
</feature>
<sequence>MNLAGRDVVILGEESIIRNAFSKPNLTDRCDVVMFRLFSSGNNGLVGSSGSLWHENRRFTIKALREFGLGSAPKLNATILQEVLKICEMVRRNENEPEDLRLPINVAVLNIIWKLTAGSGKQFEHDSCELHGFLERLSFLTEDVLSMGPFQIFPSLVWFWSPVRRAYQRFVLGVSQGRRFEKSSGFIPFATIAKEVEKHKQSLEGKAPRDYIDAYLQQMEELAKRGESNPNFTELQLWANVSDLFFAGSETTTNGIHWCILFLLRHPDKQERLQSEVDQVVGKDRLPSLDDRQQTHCRQRVKKTGGGSPLPPLSPETEKTFDALGGNIAMQLSNPFDDNGLNVGVAENQEITAQMAEESLEGSMTDHDNRDEPSTPNEARTRRAQIIEKVLKGNRRASQGRKEQKRKTERVTAAEEVLVAHEKEKHQLLMEIRSQE</sequence>
<dbReference type="InterPro" id="IPR036396">
    <property type="entry name" value="Cyt_P450_sf"/>
</dbReference>
<name>A0A7R8XEQ8_9CRUS</name>
<comment type="similarity">
    <text evidence="1">Belongs to the cytochrome P450 family.</text>
</comment>
<organism evidence="6">
    <name type="scientific">Darwinula stevensoni</name>
    <dbReference type="NCBI Taxonomy" id="69355"/>
    <lineage>
        <taxon>Eukaryota</taxon>
        <taxon>Metazoa</taxon>
        <taxon>Ecdysozoa</taxon>
        <taxon>Arthropoda</taxon>
        <taxon>Crustacea</taxon>
        <taxon>Oligostraca</taxon>
        <taxon>Ostracoda</taxon>
        <taxon>Podocopa</taxon>
        <taxon>Podocopida</taxon>
        <taxon>Darwinulocopina</taxon>
        <taxon>Darwinuloidea</taxon>
        <taxon>Darwinulidae</taxon>
        <taxon>Darwinula</taxon>
    </lineage>
</organism>
<dbReference type="OrthoDB" id="2789670at2759"/>
<dbReference type="AlphaFoldDB" id="A0A7R8XEQ8"/>
<dbReference type="GO" id="GO:0020037">
    <property type="term" value="F:heme binding"/>
    <property type="evidence" value="ECO:0007669"/>
    <property type="project" value="InterPro"/>
</dbReference>
<dbReference type="Gene3D" id="1.10.630.10">
    <property type="entry name" value="Cytochrome P450"/>
    <property type="match status" value="1"/>
</dbReference>
<dbReference type="Pfam" id="PF00067">
    <property type="entry name" value="p450"/>
    <property type="match status" value="1"/>
</dbReference>
<feature type="compositionally biased region" description="Basic and acidic residues" evidence="5">
    <location>
        <begin position="364"/>
        <end position="391"/>
    </location>
</feature>
<dbReference type="EMBL" id="LR901693">
    <property type="protein sequence ID" value="CAD7249206.1"/>
    <property type="molecule type" value="Genomic_DNA"/>
</dbReference>
<dbReference type="Proteomes" id="UP000677054">
    <property type="component" value="Unassembled WGS sequence"/>
</dbReference>
<evidence type="ECO:0000256" key="4">
    <source>
        <dbReference type="ARBA" id="ARBA00023033"/>
    </source>
</evidence>
<dbReference type="GO" id="GO:0005506">
    <property type="term" value="F:iron ion binding"/>
    <property type="evidence" value="ECO:0007669"/>
    <property type="project" value="InterPro"/>
</dbReference>
<evidence type="ECO:0000256" key="5">
    <source>
        <dbReference type="SAM" id="MobiDB-lite"/>
    </source>
</evidence>
<keyword evidence="3" id="KW-0408">Iron</keyword>
<evidence type="ECO:0000313" key="7">
    <source>
        <dbReference type="Proteomes" id="UP000677054"/>
    </source>
</evidence>
<dbReference type="GO" id="GO:0016705">
    <property type="term" value="F:oxidoreductase activity, acting on paired donors, with incorporation or reduction of molecular oxygen"/>
    <property type="evidence" value="ECO:0007669"/>
    <property type="project" value="InterPro"/>
</dbReference>
<dbReference type="InterPro" id="IPR002401">
    <property type="entry name" value="Cyt_P450_E_grp-I"/>
</dbReference>
<dbReference type="EMBL" id="CAJPEV010002176">
    <property type="protein sequence ID" value="CAG0896002.1"/>
    <property type="molecule type" value="Genomic_DNA"/>
</dbReference>
<dbReference type="InterPro" id="IPR050182">
    <property type="entry name" value="Cytochrome_P450_fam2"/>
</dbReference>
<evidence type="ECO:0000313" key="6">
    <source>
        <dbReference type="EMBL" id="CAD7249206.1"/>
    </source>
</evidence>
<evidence type="ECO:0008006" key="8">
    <source>
        <dbReference type="Google" id="ProtNLM"/>
    </source>
</evidence>
<evidence type="ECO:0000256" key="2">
    <source>
        <dbReference type="ARBA" id="ARBA00022723"/>
    </source>
</evidence>
<reference evidence="6" key="1">
    <citation type="submission" date="2020-11" db="EMBL/GenBank/DDBJ databases">
        <authorList>
            <person name="Tran Van P."/>
        </authorList>
    </citation>
    <scope>NUCLEOTIDE SEQUENCE</scope>
</reference>
<proteinExistence type="inferred from homology"/>
<evidence type="ECO:0000256" key="1">
    <source>
        <dbReference type="ARBA" id="ARBA00010617"/>
    </source>
</evidence>
<gene>
    <name evidence="6" type="ORF">DSTB1V02_LOCUS9005</name>
</gene>
<keyword evidence="7" id="KW-1185">Reference proteome</keyword>
<feature type="compositionally biased region" description="Basic residues" evidence="5">
    <location>
        <begin position="392"/>
        <end position="408"/>
    </location>
</feature>
<feature type="region of interest" description="Disordered" evidence="5">
    <location>
        <begin position="291"/>
        <end position="315"/>
    </location>
</feature>
<keyword evidence="2" id="KW-0479">Metal-binding</keyword>
<feature type="region of interest" description="Disordered" evidence="5">
    <location>
        <begin position="359"/>
        <end position="411"/>
    </location>
</feature>
<dbReference type="PANTHER" id="PTHR24300">
    <property type="entry name" value="CYTOCHROME P450 508A4-RELATED"/>
    <property type="match status" value="1"/>
</dbReference>
<dbReference type="PRINTS" id="PR00463">
    <property type="entry name" value="EP450I"/>
</dbReference>
<dbReference type="SUPFAM" id="SSF48264">
    <property type="entry name" value="Cytochrome P450"/>
    <property type="match status" value="1"/>
</dbReference>
<evidence type="ECO:0000256" key="3">
    <source>
        <dbReference type="ARBA" id="ARBA00023004"/>
    </source>
</evidence>
<accession>A0A7R8XEQ8</accession>
<keyword evidence="4" id="KW-0560">Oxidoreductase</keyword>
<dbReference type="InterPro" id="IPR001128">
    <property type="entry name" value="Cyt_P450"/>
</dbReference>
<dbReference type="GO" id="GO:0004497">
    <property type="term" value="F:monooxygenase activity"/>
    <property type="evidence" value="ECO:0007669"/>
    <property type="project" value="UniProtKB-KW"/>
</dbReference>